<dbReference type="AlphaFoldDB" id="D2TY46"/>
<reference evidence="1" key="1">
    <citation type="journal article" date="2010" name="Insect Mol. Biol.">
        <title>The draft genome sequence of Arsenophonus nasoniae, son-killer bacterium of Nasonia vitripennis, reveals genes associated with virulence and symbiosis.</title>
        <authorList>
            <person name="Wilkes T."/>
            <person name="Darby A.C."/>
            <person name="Choi J."/>
            <person name="Colborne J.K."/>
            <person name="Werren J.H."/>
            <person name="Hurst G.D.D."/>
        </authorList>
    </citation>
    <scope>NUCLEOTIDE SEQUENCE</scope>
</reference>
<evidence type="ECO:0000313" key="1">
    <source>
        <dbReference type="EMBL" id="CBA72327.1"/>
    </source>
</evidence>
<sequence length="58" mass="6791">SYFILEVNSHLENIKKGLVMTICFQLSVKAMIDITCNSAKVYFFRLLLVEKRYFLVSL</sequence>
<organism evidence="1">
    <name type="scientific">Arsenophonus nasoniae</name>
    <name type="common">son-killer infecting Nasonia vitripennis</name>
    <dbReference type="NCBI Taxonomy" id="638"/>
    <lineage>
        <taxon>Bacteria</taxon>
        <taxon>Pseudomonadati</taxon>
        <taxon>Pseudomonadota</taxon>
        <taxon>Gammaproteobacteria</taxon>
        <taxon>Enterobacterales</taxon>
        <taxon>Morganellaceae</taxon>
        <taxon>Arsenophonus</taxon>
    </lineage>
</organism>
<protein>
    <submittedName>
        <fullName evidence="1">Uncharacterized protein</fullName>
    </submittedName>
</protein>
<accession>D2TY46</accession>
<feature type="non-terminal residue" evidence="1">
    <location>
        <position position="1"/>
    </location>
</feature>
<name>D2TY46_9GAMM</name>
<gene>
    <name evidence="1" type="ORF">ARN_10510</name>
</gene>
<proteinExistence type="predicted"/>
<dbReference type="EMBL" id="FN545181">
    <property type="protein sequence ID" value="CBA72327.1"/>
    <property type="molecule type" value="Genomic_DNA"/>
</dbReference>